<protein>
    <submittedName>
        <fullName evidence="3">PDZ domain-containing protein</fullName>
    </submittedName>
</protein>
<dbReference type="Proteomes" id="UP000095287">
    <property type="component" value="Unplaced"/>
</dbReference>
<feature type="compositionally biased region" description="Acidic residues" evidence="1">
    <location>
        <begin position="1"/>
        <end position="12"/>
    </location>
</feature>
<feature type="compositionally biased region" description="Low complexity" evidence="1">
    <location>
        <begin position="65"/>
        <end position="79"/>
    </location>
</feature>
<proteinExistence type="predicted"/>
<organism evidence="2 3">
    <name type="scientific">Steinernema glaseri</name>
    <dbReference type="NCBI Taxonomy" id="37863"/>
    <lineage>
        <taxon>Eukaryota</taxon>
        <taxon>Metazoa</taxon>
        <taxon>Ecdysozoa</taxon>
        <taxon>Nematoda</taxon>
        <taxon>Chromadorea</taxon>
        <taxon>Rhabditida</taxon>
        <taxon>Tylenchina</taxon>
        <taxon>Panagrolaimomorpha</taxon>
        <taxon>Strongyloidoidea</taxon>
        <taxon>Steinernematidae</taxon>
        <taxon>Steinernema</taxon>
    </lineage>
</organism>
<reference evidence="3" key="1">
    <citation type="submission" date="2016-11" db="UniProtKB">
        <authorList>
            <consortium name="WormBaseParasite"/>
        </authorList>
    </citation>
    <scope>IDENTIFICATION</scope>
</reference>
<evidence type="ECO:0000256" key="1">
    <source>
        <dbReference type="SAM" id="MobiDB-lite"/>
    </source>
</evidence>
<sequence>MYADDVDDDSDFTESTPTKSQRTSRVSAVSETRSVPREAAFVSVTPKQSRTPPQPQPRTHHVSYSPSQTKSSPTITTTSKSDDAVVVKGNHFVALVHRKAVNKGDLPVQKGDILKIHSTRKFKAESIDLEQQSNLTECRNLKQSIPTSTTRWNVTCLCA</sequence>
<dbReference type="WBParaSite" id="L893_g26638.t1">
    <property type="protein sequence ID" value="L893_g26638.t1"/>
    <property type="gene ID" value="L893_g26638"/>
</dbReference>
<keyword evidence="2" id="KW-1185">Reference proteome</keyword>
<evidence type="ECO:0000313" key="3">
    <source>
        <dbReference type="WBParaSite" id="L893_g26638.t1"/>
    </source>
</evidence>
<accession>A0A1I7ZI27</accession>
<feature type="compositionally biased region" description="Polar residues" evidence="1">
    <location>
        <begin position="13"/>
        <end position="33"/>
    </location>
</feature>
<evidence type="ECO:0000313" key="2">
    <source>
        <dbReference type="Proteomes" id="UP000095287"/>
    </source>
</evidence>
<dbReference type="AlphaFoldDB" id="A0A1I7ZI27"/>
<feature type="region of interest" description="Disordered" evidence="1">
    <location>
        <begin position="1"/>
        <end position="82"/>
    </location>
</feature>
<name>A0A1I7ZI27_9BILA</name>